<dbReference type="AlphaFoldDB" id="A0A0H2RIY7"/>
<evidence type="ECO:0000256" key="1">
    <source>
        <dbReference type="SAM" id="MobiDB-lite"/>
    </source>
</evidence>
<sequence>MSNAEEIEREKEMFFSLAKKLFGAQRSPTTGQLMPNSFAGSMAANMAAAFAPAGSVHQASGNFNPTNPIVGDPTHPSFFQNMMGAEPTSTFQQNTSQMQPNFSSVWGTGNGLQLHGIGNDGSHTMQTHTSLGMHPSTTDVRMDGSTVYQGIVPGEVLGDQNTFFQQLGATIGSSVKSAVKEQFQAVGQFGVDTSTASKTKKQKNSRPKSTKTGNDPEADVDFDMVGNGERSEDHGYSGDEDEDEDEDDSEDDDGSEDGDSDTDDEMNGIRARKSKKVLKPRKSGKQKHRKSTKKDKRLKPIHKDMRDVFERFKLVFSLDGNLPVYVTEEELRKFEENEIQHGPLLPVRPDQALPLEWNRTLGKSAWNRRVVEILSRYYFDRLKSGRAAERGDKGNKAVFIEDVTTLKWVTDVVKKNLIKIRSDVQHRDVFSAREVVRKKNGRLGSRRHVRHNARERIADFFIAGLSEYKIVLKDEDVQAWSDIKSALEDMGADLESDDQTDGCDEFGIKQVRRLAQPFLNQEVIAYKRAIDTYIPFVNEVLDKEPSKVLLKRLTSSLRNDPDLVIGLPKNWYDKEWYKSLSDAKKAKLQAGKFRAIPKLSPYKKPTSASASAASTSAMSRIRFDYKTLCLNHSVFPFVP</sequence>
<dbReference type="InParanoid" id="A0A0H2RIY7"/>
<dbReference type="EMBL" id="KQ086430">
    <property type="protein sequence ID" value="KLO04796.1"/>
    <property type="molecule type" value="Genomic_DNA"/>
</dbReference>
<name>A0A0H2RIY7_9AGAM</name>
<dbReference type="OrthoDB" id="2690488at2759"/>
<evidence type="ECO:0000313" key="3">
    <source>
        <dbReference type="Proteomes" id="UP000053477"/>
    </source>
</evidence>
<organism evidence="2 3">
    <name type="scientific">Schizopora paradoxa</name>
    <dbReference type="NCBI Taxonomy" id="27342"/>
    <lineage>
        <taxon>Eukaryota</taxon>
        <taxon>Fungi</taxon>
        <taxon>Dikarya</taxon>
        <taxon>Basidiomycota</taxon>
        <taxon>Agaricomycotina</taxon>
        <taxon>Agaricomycetes</taxon>
        <taxon>Hymenochaetales</taxon>
        <taxon>Schizoporaceae</taxon>
        <taxon>Schizopora</taxon>
    </lineage>
</organism>
<protein>
    <submittedName>
        <fullName evidence="2">Uncharacterized protein</fullName>
    </submittedName>
</protein>
<gene>
    <name evidence="2" type="ORF">SCHPADRAFT_947433</name>
</gene>
<proteinExistence type="predicted"/>
<dbReference type="STRING" id="27342.A0A0H2RIY7"/>
<feature type="compositionally biased region" description="Basic residues" evidence="1">
    <location>
        <begin position="198"/>
        <end position="209"/>
    </location>
</feature>
<feature type="region of interest" description="Disordered" evidence="1">
    <location>
        <begin position="194"/>
        <end position="299"/>
    </location>
</feature>
<reference evidence="2 3" key="1">
    <citation type="submission" date="2015-04" db="EMBL/GenBank/DDBJ databases">
        <title>Complete genome sequence of Schizopora paradoxa KUC8140, a cosmopolitan wood degrader in East Asia.</title>
        <authorList>
            <consortium name="DOE Joint Genome Institute"/>
            <person name="Min B."/>
            <person name="Park H."/>
            <person name="Jang Y."/>
            <person name="Kim J.-J."/>
            <person name="Kim K.H."/>
            <person name="Pangilinan J."/>
            <person name="Lipzen A."/>
            <person name="Riley R."/>
            <person name="Grigoriev I.V."/>
            <person name="Spatafora J.W."/>
            <person name="Choi I.-G."/>
        </authorList>
    </citation>
    <scope>NUCLEOTIDE SEQUENCE [LARGE SCALE GENOMIC DNA]</scope>
    <source>
        <strain evidence="2 3">KUC8140</strain>
    </source>
</reference>
<keyword evidence="3" id="KW-1185">Reference proteome</keyword>
<evidence type="ECO:0000313" key="2">
    <source>
        <dbReference type="EMBL" id="KLO04796.1"/>
    </source>
</evidence>
<feature type="compositionally biased region" description="Acidic residues" evidence="1">
    <location>
        <begin position="238"/>
        <end position="266"/>
    </location>
</feature>
<feature type="compositionally biased region" description="Basic residues" evidence="1">
    <location>
        <begin position="270"/>
        <end position="299"/>
    </location>
</feature>
<dbReference type="Proteomes" id="UP000053477">
    <property type="component" value="Unassembled WGS sequence"/>
</dbReference>
<accession>A0A0H2RIY7</accession>